<dbReference type="InterPro" id="IPR050490">
    <property type="entry name" value="Bact_solute-bd_prot1"/>
</dbReference>
<sequence>MRRFRVQGYVSVVLSLLLVLAGCSGGSGSTPSASDQSGGQTASPGSSGGGGSGGGTGGEKVTVSMHSWRVEDTEGYKKIIAAFEKENPNIKIEFKPFKATEYNTILNTALQSESGPDILQLRPYAPGVSLAEAGHLEPLDNLPGIQNFPKDVLAAATAKDGKVYGVPLSLNSTQIYYNKKLFEQHGLKEPSSWDELISTAKTLKEKGIVPFAFGAKEGWLLSLSHGVIAPGTYNGNGFVEKIVKGEADFKSPEFLKSIQRMKELVPYFPDNFVGLDLNDTRTMFFTEKAAMFINGSFELEGIQKMNPDLALDFFPMPTEDGKKVLTTWVDGSYAVNSKAKHKQEALKFLEFMATQQFGELFANEFKRISAIPGVKTSDPLVNKMAELSASSSTPYLMVVYFAEGKPTTKQTLENDLQGMYLEKMTPEQVVEDVQNSAASWFPGFKK</sequence>
<evidence type="ECO:0000313" key="3">
    <source>
        <dbReference type="EMBL" id="USG64471.1"/>
    </source>
</evidence>
<dbReference type="InterPro" id="IPR006059">
    <property type="entry name" value="SBP"/>
</dbReference>
<evidence type="ECO:0000256" key="2">
    <source>
        <dbReference type="SAM" id="SignalP"/>
    </source>
</evidence>
<dbReference type="Gene3D" id="3.40.190.10">
    <property type="entry name" value="Periplasmic binding protein-like II"/>
    <property type="match status" value="2"/>
</dbReference>
<keyword evidence="4" id="KW-1185">Reference proteome</keyword>
<dbReference type="PROSITE" id="PS51257">
    <property type="entry name" value="PROKAR_LIPOPROTEIN"/>
    <property type="match status" value="1"/>
</dbReference>
<organism evidence="3 4">
    <name type="scientific">Brevibacillus ruminantium</name>
    <dbReference type="NCBI Taxonomy" id="2950604"/>
    <lineage>
        <taxon>Bacteria</taxon>
        <taxon>Bacillati</taxon>
        <taxon>Bacillota</taxon>
        <taxon>Bacilli</taxon>
        <taxon>Bacillales</taxon>
        <taxon>Paenibacillaceae</taxon>
        <taxon>Brevibacillus</taxon>
    </lineage>
</organism>
<dbReference type="EMBL" id="CP098755">
    <property type="protein sequence ID" value="USG64471.1"/>
    <property type="molecule type" value="Genomic_DNA"/>
</dbReference>
<reference evidence="3" key="1">
    <citation type="submission" date="2022-06" db="EMBL/GenBank/DDBJ databases">
        <title>Genome sequencing of Brevibacillus sp. BB3-R1.</title>
        <authorList>
            <person name="Heo J."/>
            <person name="Lee D."/>
            <person name="Won M."/>
            <person name="Han B.-H."/>
            <person name="Hong S.-B."/>
            <person name="Kwon S.-W."/>
        </authorList>
    </citation>
    <scope>NUCLEOTIDE SEQUENCE</scope>
    <source>
        <strain evidence="3">BB3-R1</strain>
    </source>
</reference>
<feature type="region of interest" description="Disordered" evidence="1">
    <location>
        <begin position="28"/>
        <end position="60"/>
    </location>
</feature>
<dbReference type="Proteomes" id="UP001056500">
    <property type="component" value="Chromosome"/>
</dbReference>
<dbReference type="SUPFAM" id="SSF53850">
    <property type="entry name" value="Periplasmic binding protein-like II"/>
    <property type="match status" value="1"/>
</dbReference>
<feature type="chain" id="PRO_5046210855" evidence="2">
    <location>
        <begin position="30"/>
        <end position="446"/>
    </location>
</feature>
<feature type="compositionally biased region" description="Gly residues" evidence="1">
    <location>
        <begin position="46"/>
        <end position="58"/>
    </location>
</feature>
<feature type="compositionally biased region" description="Low complexity" evidence="1">
    <location>
        <begin position="36"/>
        <end position="45"/>
    </location>
</feature>
<dbReference type="RefSeq" id="WP_251871583.1">
    <property type="nucleotide sequence ID" value="NZ_CP098755.1"/>
</dbReference>
<gene>
    <name evidence="3" type="ORF">NDK47_20315</name>
</gene>
<keyword evidence="2" id="KW-0732">Signal</keyword>
<protein>
    <submittedName>
        <fullName evidence="3">Extracellular solute-binding protein</fullName>
    </submittedName>
</protein>
<dbReference type="Pfam" id="PF01547">
    <property type="entry name" value="SBP_bac_1"/>
    <property type="match status" value="1"/>
</dbReference>
<dbReference type="PANTHER" id="PTHR43649:SF12">
    <property type="entry name" value="DIACETYLCHITOBIOSE BINDING PROTEIN DASA"/>
    <property type="match status" value="1"/>
</dbReference>
<feature type="signal peptide" evidence="2">
    <location>
        <begin position="1"/>
        <end position="29"/>
    </location>
</feature>
<name>A0ABY4WCA8_9BACL</name>
<proteinExistence type="predicted"/>
<evidence type="ECO:0000256" key="1">
    <source>
        <dbReference type="SAM" id="MobiDB-lite"/>
    </source>
</evidence>
<accession>A0ABY4WCA8</accession>
<dbReference type="PANTHER" id="PTHR43649">
    <property type="entry name" value="ARABINOSE-BINDING PROTEIN-RELATED"/>
    <property type="match status" value="1"/>
</dbReference>
<evidence type="ECO:0000313" key="4">
    <source>
        <dbReference type="Proteomes" id="UP001056500"/>
    </source>
</evidence>